<keyword evidence="3" id="KW-1185">Reference proteome</keyword>
<evidence type="ECO:0000256" key="1">
    <source>
        <dbReference type="SAM" id="Phobius"/>
    </source>
</evidence>
<organism evidence="2 3">
    <name type="scientific">Prototheca wickerhamii</name>
    <dbReference type="NCBI Taxonomy" id="3111"/>
    <lineage>
        <taxon>Eukaryota</taxon>
        <taxon>Viridiplantae</taxon>
        <taxon>Chlorophyta</taxon>
        <taxon>core chlorophytes</taxon>
        <taxon>Trebouxiophyceae</taxon>
        <taxon>Chlorellales</taxon>
        <taxon>Chlorellaceae</taxon>
        <taxon>Prototheca</taxon>
    </lineage>
</organism>
<reference evidence="2" key="1">
    <citation type="submission" date="2021-01" db="EMBL/GenBank/DDBJ databases">
        <authorList>
            <person name="Eckstrom K.M.E."/>
        </authorList>
    </citation>
    <scope>NUCLEOTIDE SEQUENCE</scope>
    <source>
        <strain evidence="2">UVCC 0001</strain>
    </source>
</reference>
<dbReference type="EMBL" id="JASFZW010000009">
    <property type="protein sequence ID" value="KAK2076565.1"/>
    <property type="molecule type" value="Genomic_DNA"/>
</dbReference>
<feature type="transmembrane region" description="Helical" evidence="1">
    <location>
        <begin position="7"/>
        <end position="25"/>
    </location>
</feature>
<keyword evidence="1" id="KW-1133">Transmembrane helix</keyword>
<keyword evidence="1" id="KW-0812">Transmembrane</keyword>
<evidence type="ECO:0000313" key="2">
    <source>
        <dbReference type="EMBL" id="KAK2076565.1"/>
    </source>
</evidence>
<dbReference type="AlphaFoldDB" id="A0AAD9IH69"/>
<sequence>MAVKTPPLLYAWTSVVLLWISWVVMLGGVGSLQANCGGSGASELLRAGSAGYLAPVSCHRFYSYIWWTLWYDFMALVLLSYVLAKEIVHITRYFVIAFLAPLTYLLMSTTDVAQAIWHLGVSQSRAKALFAGTIMSTILQLVMIILLGIQDELKV</sequence>
<dbReference type="Proteomes" id="UP001255856">
    <property type="component" value="Unassembled WGS sequence"/>
</dbReference>
<keyword evidence="1" id="KW-0472">Membrane</keyword>
<evidence type="ECO:0000313" key="3">
    <source>
        <dbReference type="Proteomes" id="UP001255856"/>
    </source>
</evidence>
<feature type="transmembrane region" description="Helical" evidence="1">
    <location>
        <begin position="90"/>
        <end position="108"/>
    </location>
</feature>
<comment type="caution">
    <text evidence="2">The sequence shown here is derived from an EMBL/GenBank/DDBJ whole genome shotgun (WGS) entry which is preliminary data.</text>
</comment>
<feature type="transmembrane region" description="Helical" evidence="1">
    <location>
        <begin position="64"/>
        <end position="83"/>
    </location>
</feature>
<accession>A0AAD9IH69</accession>
<name>A0AAD9IH69_PROWI</name>
<proteinExistence type="predicted"/>
<protein>
    <submittedName>
        <fullName evidence="2">Uncharacterized protein</fullName>
    </submittedName>
</protein>
<feature type="transmembrane region" description="Helical" evidence="1">
    <location>
        <begin position="128"/>
        <end position="149"/>
    </location>
</feature>
<gene>
    <name evidence="2" type="ORF">QBZ16_005325</name>
</gene>